<comment type="caution">
    <text evidence="4">The sequence shown here is derived from an EMBL/GenBank/DDBJ whole genome shotgun (WGS) entry which is preliminary data.</text>
</comment>
<dbReference type="InterPro" id="IPR002525">
    <property type="entry name" value="Transp_IS110-like_N"/>
</dbReference>
<evidence type="ECO:0000259" key="2">
    <source>
        <dbReference type="Pfam" id="PF01548"/>
    </source>
</evidence>
<dbReference type="Pfam" id="PF02371">
    <property type="entry name" value="Transposase_20"/>
    <property type="match status" value="1"/>
</dbReference>
<evidence type="ECO:0000313" key="5">
    <source>
        <dbReference type="Proteomes" id="UP001597448"/>
    </source>
</evidence>
<sequence length="371" mass="42224">MKDAMKYVGLDVSKEKIAVAVADEGRESARYWGMIPHNEYQILKVLKKLGQPEELSICYEAGPTGYPLVRLLSAHGYHCIVIAPSLMPSRPGERVKTDRRDALRLAQLLRAGELTSVHVPTPEEEALRDLVRMREDIKEDRTRIRQRIGKFLLRHNIVPEEPLRRWTGKYRLWLGRIRLEFAAQRLVLQEMLSQLDENEERLKRIEATIHEEATSGYQAPLIQALQTLRGVAETTATGIVAEVCSFTRFGSAQAFMGYTGLVPREYSSGQSRWQGKITKSGNTHLRRLLVEAAWSYRYKPALQGEIKKRQQGQDPGIQSISWKAQHRLHQKYTTMLSKGKPSGKAIVAVARELSGFIWSVARGIEETRRQG</sequence>
<name>A0ABW5FIR8_9BACL</name>
<gene>
    <name evidence="4" type="ORF">ACFSX3_27770</name>
</gene>
<accession>A0ABW5FIR8</accession>
<proteinExistence type="predicted"/>
<evidence type="ECO:0000256" key="1">
    <source>
        <dbReference type="SAM" id="Coils"/>
    </source>
</evidence>
<feature type="domain" description="Transposase IS110-like N-terminal" evidence="2">
    <location>
        <begin position="8"/>
        <end position="154"/>
    </location>
</feature>
<protein>
    <submittedName>
        <fullName evidence="4">IS110 family transposase</fullName>
    </submittedName>
</protein>
<dbReference type="Proteomes" id="UP001597448">
    <property type="component" value="Unassembled WGS sequence"/>
</dbReference>
<dbReference type="PANTHER" id="PTHR33055">
    <property type="entry name" value="TRANSPOSASE FOR INSERTION SEQUENCE ELEMENT IS1111A"/>
    <property type="match status" value="1"/>
</dbReference>
<evidence type="ECO:0000259" key="3">
    <source>
        <dbReference type="Pfam" id="PF02371"/>
    </source>
</evidence>
<reference evidence="5" key="1">
    <citation type="journal article" date="2019" name="Int. J. Syst. Evol. Microbiol.">
        <title>The Global Catalogue of Microorganisms (GCM) 10K type strain sequencing project: providing services to taxonomists for standard genome sequencing and annotation.</title>
        <authorList>
            <consortium name="The Broad Institute Genomics Platform"/>
            <consortium name="The Broad Institute Genome Sequencing Center for Infectious Disease"/>
            <person name="Wu L."/>
            <person name="Ma J."/>
        </authorList>
    </citation>
    <scope>NUCLEOTIDE SEQUENCE [LARGE SCALE GENOMIC DNA]</scope>
    <source>
        <strain evidence="5">CCM 8725</strain>
    </source>
</reference>
<keyword evidence="1" id="KW-0175">Coiled coil</keyword>
<organism evidence="4 5">
    <name type="scientific">Paenibacillus rhizoplanae</name>
    <dbReference type="NCBI Taxonomy" id="1917181"/>
    <lineage>
        <taxon>Bacteria</taxon>
        <taxon>Bacillati</taxon>
        <taxon>Bacillota</taxon>
        <taxon>Bacilli</taxon>
        <taxon>Bacillales</taxon>
        <taxon>Paenibacillaceae</taxon>
        <taxon>Paenibacillus</taxon>
    </lineage>
</organism>
<feature type="domain" description="Transposase IS116/IS110/IS902 C-terminal" evidence="3">
    <location>
        <begin position="223"/>
        <end position="296"/>
    </location>
</feature>
<evidence type="ECO:0000313" key="4">
    <source>
        <dbReference type="EMBL" id="MFD2413672.1"/>
    </source>
</evidence>
<dbReference type="RefSeq" id="WP_209994893.1">
    <property type="nucleotide sequence ID" value="NZ_JBHUKY010000073.1"/>
</dbReference>
<dbReference type="NCBIfam" id="NF033542">
    <property type="entry name" value="transpos_IS110"/>
    <property type="match status" value="1"/>
</dbReference>
<feature type="coiled-coil region" evidence="1">
    <location>
        <begin position="188"/>
        <end position="215"/>
    </location>
</feature>
<dbReference type="Pfam" id="PF01548">
    <property type="entry name" value="DEDD_Tnp_IS110"/>
    <property type="match status" value="1"/>
</dbReference>
<keyword evidence="5" id="KW-1185">Reference proteome</keyword>
<dbReference type="InterPro" id="IPR047650">
    <property type="entry name" value="Transpos_IS110"/>
</dbReference>
<dbReference type="EMBL" id="JBHUKY010000073">
    <property type="protein sequence ID" value="MFD2413672.1"/>
    <property type="molecule type" value="Genomic_DNA"/>
</dbReference>
<dbReference type="InterPro" id="IPR003346">
    <property type="entry name" value="Transposase_20"/>
</dbReference>
<dbReference type="PANTHER" id="PTHR33055:SF13">
    <property type="entry name" value="TRANSPOSASE"/>
    <property type="match status" value="1"/>
</dbReference>